<comment type="caution">
    <text evidence="1">The sequence shown here is derived from an EMBL/GenBank/DDBJ whole genome shotgun (WGS) entry which is preliminary data.</text>
</comment>
<organism evidence="1 2">
    <name type="scientific">Lipingzhangella halophila</name>
    <dbReference type="NCBI Taxonomy" id="1783352"/>
    <lineage>
        <taxon>Bacteria</taxon>
        <taxon>Bacillati</taxon>
        <taxon>Actinomycetota</taxon>
        <taxon>Actinomycetes</taxon>
        <taxon>Streptosporangiales</taxon>
        <taxon>Nocardiopsidaceae</taxon>
        <taxon>Lipingzhangella</taxon>
    </lineage>
</organism>
<evidence type="ECO:0000313" key="2">
    <source>
        <dbReference type="Proteomes" id="UP000523007"/>
    </source>
</evidence>
<accession>A0A7W7RMT1</accession>
<proteinExistence type="predicted"/>
<dbReference type="Proteomes" id="UP000523007">
    <property type="component" value="Unassembled WGS sequence"/>
</dbReference>
<name>A0A7W7RMT1_9ACTN</name>
<protein>
    <submittedName>
        <fullName evidence="1">Uncharacterized protein</fullName>
    </submittedName>
</protein>
<keyword evidence="2" id="KW-1185">Reference proteome</keyword>
<sequence length="175" mass="19871">MPSMHDPLLMLNLALEGFRTAKHRYEGSDSSKYAYEVFVPLAEALWWARSVDEGFENLDGDPYKAERDAHASGRVLPGLRFARNRTNHQQALMVTKRNGVTWPVTWPIRWVSIDWRPLAELPPGRPDTNGERHYSLYLEGGSARDTLDSAAEWFGVAMRRQGTKFASDHRGSTTP</sequence>
<evidence type="ECO:0000313" key="1">
    <source>
        <dbReference type="EMBL" id="MBB4934331.1"/>
    </source>
</evidence>
<dbReference type="EMBL" id="JACHJT010000001">
    <property type="protein sequence ID" value="MBB4934331.1"/>
    <property type="molecule type" value="Genomic_DNA"/>
</dbReference>
<dbReference type="AlphaFoldDB" id="A0A7W7RMT1"/>
<gene>
    <name evidence="1" type="ORF">F4561_005151</name>
</gene>
<reference evidence="1 2" key="1">
    <citation type="submission" date="2020-08" db="EMBL/GenBank/DDBJ databases">
        <title>Sequencing the genomes of 1000 actinobacteria strains.</title>
        <authorList>
            <person name="Klenk H.-P."/>
        </authorList>
    </citation>
    <scope>NUCLEOTIDE SEQUENCE [LARGE SCALE GENOMIC DNA]</scope>
    <source>
        <strain evidence="1 2">DSM 102030</strain>
    </source>
</reference>